<dbReference type="EMBL" id="QNVI01000041">
    <property type="protein sequence ID" value="TDA38889.1"/>
    <property type="molecule type" value="Genomic_DNA"/>
</dbReference>
<evidence type="ECO:0000313" key="3">
    <source>
        <dbReference type="Proteomes" id="UP000316080"/>
    </source>
</evidence>
<dbReference type="EMBL" id="RXIH01000046">
    <property type="protein sequence ID" value="RZN55264.1"/>
    <property type="molecule type" value="Genomic_DNA"/>
</dbReference>
<dbReference type="Proteomes" id="UP000317265">
    <property type="component" value="Unassembled WGS sequence"/>
</dbReference>
<proteinExistence type="predicted"/>
<gene>
    <name evidence="2" type="ORF">DSO09_03325</name>
    <name evidence="1" type="ORF">EF809_05945</name>
</gene>
<evidence type="ECO:0000313" key="4">
    <source>
        <dbReference type="Proteomes" id="UP000317265"/>
    </source>
</evidence>
<protein>
    <submittedName>
        <fullName evidence="1">Uncharacterized protein</fullName>
    </submittedName>
</protein>
<sequence length="159" mass="19279">MIFRIYGFQIEMPIQYYVTIWKGSSFYEGTIEIFDEIGNIIRIDWNNLNKIIDKYKTPKDFFEKNIEEIKKIKDTYDYKLENYNWISDINHDYYFHKLSYKIITKFPKREISDYIIGFGVFCKNSNRFITIQYRPPEKGKDIGDKAIEIISSFKCYCLE</sequence>
<accession>A0A520KE32</accession>
<name>A0A520KE32_9CREN</name>
<evidence type="ECO:0000313" key="2">
    <source>
        <dbReference type="EMBL" id="TDA38889.1"/>
    </source>
</evidence>
<organism evidence="1 3">
    <name type="scientific">Thermoproteota archaeon</name>
    <dbReference type="NCBI Taxonomy" id="2056631"/>
    <lineage>
        <taxon>Archaea</taxon>
        <taxon>Thermoproteota</taxon>
    </lineage>
</organism>
<dbReference type="AlphaFoldDB" id="A0A520KE32"/>
<dbReference type="Proteomes" id="UP000316080">
    <property type="component" value="Unassembled WGS sequence"/>
</dbReference>
<reference evidence="1 3" key="2">
    <citation type="journal article" date="2019" name="Nat. Microbiol.">
        <title>Wide diversity of methane and short-chain alkane metabolisms in uncultured archaea.</title>
        <authorList>
            <person name="Borrel G."/>
            <person name="Adam P.S."/>
            <person name="McKay L.J."/>
            <person name="Chen L.X."/>
            <person name="Sierra-Garcia I.N."/>
            <person name="Sieber C.M."/>
            <person name="Letourneur Q."/>
            <person name="Ghozlane A."/>
            <person name="Andersen G.L."/>
            <person name="Li W.J."/>
            <person name="Hallam S.J."/>
            <person name="Muyzer G."/>
            <person name="de Oliveira V.M."/>
            <person name="Inskeep W.P."/>
            <person name="Banfield J.F."/>
            <person name="Gribaldo S."/>
        </authorList>
    </citation>
    <scope>NUCLEOTIDE SEQUENCE [LARGE SCALE GENOMIC DNA]</scope>
    <source>
        <strain evidence="1">Verst-YHS</strain>
    </source>
</reference>
<reference evidence="2 4" key="1">
    <citation type="journal article" date="2019" name="Nat. Microbiol.">
        <title>Expanding anaerobic alkane metabolism in the domain of Archaea.</title>
        <authorList>
            <person name="Wang Y."/>
            <person name="Wegener G."/>
            <person name="Hou J."/>
            <person name="Wang F."/>
            <person name="Xiao X."/>
        </authorList>
    </citation>
    <scope>NUCLEOTIDE SEQUENCE [LARGE SCALE GENOMIC DNA]</scope>
    <source>
        <strain evidence="2">WYZ-LMO11</strain>
    </source>
</reference>
<comment type="caution">
    <text evidence="1">The sequence shown here is derived from an EMBL/GenBank/DDBJ whole genome shotgun (WGS) entry which is preliminary data.</text>
</comment>
<evidence type="ECO:0000313" key="1">
    <source>
        <dbReference type="EMBL" id="RZN55264.1"/>
    </source>
</evidence>